<evidence type="ECO:0000313" key="1">
    <source>
        <dbReference type="EMBL" id="AQS36612.1"/>
    </source>
</evidence>
<dbReference type="AlphaFoldDB" id="A0A1S6HM82"/>
<gene>
    <name evidence="1" type="ORF">Sps_01446</name>
</gene>
<sequence length="74" mass="8368">MKCVITAASEAHGRLIAYGGTGLWVFSNEVAAKARLARFAFDVFKYFDQADINASSNRSQNNEQYLRFNALLYR</sequence>
<dbReference type="RefSeq" id="WP_077751903.1">
    <property type="nucleotide sequence ID" value="NZ_CP014782.1"/>
</dbReference>
<keyword evidence="2" id="KW-1185">Reference proteome</keyword>
<protein>
    <submittedName>
        <fullName evidence="1">Uncharacterized protein</fullName>
    </submittedName>
</protein>
<accession>A0A1S6HM82</accession>
<dbReference type="Proteomes" id="UP000189545">
    <property type="component" value="Chromosome"/>
</dbReference>
<dbReference type="STRING" id="225848.Sps_01446"/>
<organism evidence="1 2">
    <name type="scientific">Shewanella psychrophila</name>
    <dbReference type="NCBI Taxonomy" id="225848"/>
    <lineage>
        <taxon>Bacteria</taxon>
        <taxon>Pseudomonadati</taxon>
        <taxon>Pseudomonadota</taxon>
        <taxon>Gammaproteobacteria</taxon>
        <taxon>Alteromonadales</taxon>
        <taxon>Shewanellaceae</taxon>
        <taxon>Shewanella</taxon>
    </lineage>
</organism>
<reference evidence="1 2" key="1">
    <citation type="submission" date="2016-03" db="EMBL/GenBank/DDBJ databases">
        <title>Complete genome sequence of Shewanella psychrophila WP2, a deep sea bacterium isolated from west Pacific sediment.</title>
        <authorList>
            <person name="Xu G."/>
            <person name="Jian H."/>
        </authorList>
    </citation>
    <scope>NUCLEOTIDE SEQUENCE [LARGE SCALE GENOMIC DNA]</scope>
    <source>
        <strain evidence="1 2">WP2</strain>
    </source>
</reference>
<dbReference type="EMBL" id="CP014782">
    <property type="protein sequence ID" value="AQS36612.1"/>
    <property type="molecule type" value="Genomic_DNA"/>
</dbReference>
<name>A0A1S6HM82_9GAMM</name>
<proteinExistence type="predicted"/>
<dbReference type="KEGG" id="spsw:Sps_01446"/>
<evidence type="ECO:0000313" key="2">
    <source>
        <dbReference type="Proteomes" id="UP000189545"/>
    </source>
</evidence>